<evidence type="ECO:0000313" key="4">
    <source>
        <dbReference type="Proteomes" id="UP000232496"/>
    </source>
</evidence>
<dbReference type="PANTHER" id="PTHR11575:SF24">
    <property type="entry name" value="5'-NUCLEOTIDASE"/>
    <property type="match status" value="1"/>
</dbReference>
<dbReference type="GO" id="GO:0009166">
    <property type="term" value="P:nucleotide catabolic process"/>
    <property type="evidence" value="ECO:0007669"/>
    <property type="project" value="InterPro"/>
</dbReference>
<dbReference type="AlphaFoldDB" id="A0AAN1M4E4"/>
<dbReference type="GO" id="GO:0016787">
    <property type="term" value="F:hydrolase activity"/>
    <property type="evidence" value="ECO:0007669"/>
    <property type="project" value="UniProtKB-KW"/>
</dbReference>
<dbReference type="RefSeq" id="WP_106621228.1">
    <property type="nucleotide sequence ID" value="NZ_CP021552.1"/>
</dbReference>
<protein>
    <submittedName>
        <fullName evidence="3">2' 3'-cyclic-nucleotide 2'-phosphodiesterase</fullName>
    </submittedName>
</protein>
<dbReference type="GO" id="GO:0000166">
    <property type="term" value="F:nucleotide binding"/>
    <property type="evidence" value="ECO:0007669"/>
    <property type="project" value="UniProtKB-KW"/>
</dbReference>
<dbReference type="PRINTS" id="PR01607">
    <property type="entry name" value="APYRASEFAMLY"/>
</dbReference>
<reference evidence="3 4" key="1">
    <citation type="submission" date="2017-09" db="EMBL/GenBank/DDBJ databases">
        <title>Comparative genomics and methylome analysis of the gut commensal Bifidobacterium breve.</title>
        <authorList>
            <person name="Bottacini F."/>
            <person name="Morrissey R."/>
            <person name="Roberts R.J."/>
            <person name="James K."/>
            <person name="van Breen J."/>
            <person name="Egan M."/>
            <person name="Lambert J."/>
            <person name="van Limpt K."/>
            <person name="Stanton C."/>
            <person name="Knol J."/>
            <person name="O' Connell Motherway M."/>
            <person name="van Sinderen D."/>
        </authorList>
    </citation>
    <scope>NUCLEOTIDE SEQUENCE [LARGE SCALE GENOMIC DNA]</scope>
    <source>
        <strain evidence="3 4">DRBB29</strain>
    </source>
</reference>
<sequence>MTTITILATSDLHGFLPDTLADVPGDPSAANAHAAGILAAHAAKRMTGVDDATLLIDAGDYLLGSAYATFTARSAERESPLTRVASACGYTAMALGNHDFDHGTALPASQNPHLHERLLCCNVTDEEGHPIFHPYRLVQARGIRVGIVGAVTGALPQLTAFRNTQHIHVLDAVESIRTTVNRIRADVDLLIVAYHGGIECDMASGRPTQYDTGEDQAYRILSTIPGIDGLICGHQHRTNHGECHGIPYVQPGYQGNSVGFISYQFEERRISRHETAMLHPTTDKLEPLDPTTTMNLRLDEYRTWLDQPIDTGRFGEYITLKTGIRLQRFIWRKTSDGTTTIREFHHSFPKPYTASVFRLTWEELRTCIDQGLIQADMIPATEAPLGGYQVITNTPEAFPTYRLESRTVDNLFDEYLHWLKQ</sequence>
<evidence type="ECO:0000259" key="2">
    <source>
        <dbReference type="Pfam" id="PF00149"/>
    </source>
</evidence>
<comment type="similarity">
    <text evidence="1">Belongs to the 5'-nucleotidase family.</text>
</comment>
<dbReference type="InterPro" id="IPR006179">
    <property type="entry name" value="5_nucleotidase/apyrase"/>
</dbReference>
<gene>
    <name evidence="3" type="ORF">DRBB29_0017</name>
</gene>
<organism evidence="3 4">
    <name type="scientific">Bifidobacterium breve</name>
    <dbReference type="NCBI Taxonomy" id="1685"/>
    <lineage>
        <taxon>Bacteria</taxon>
        <taxon>Bacillati</taxon>
        <taxon>Actinomycetota</taxon>
        <taxon>Actinomycetes</taxon>
        <taxon>Bifidobacteriales</taxon>
        <taxon>Bifidobacteriaceae</taxon>
        <taxon>Bifidobacterium</taxon>
    </lineage>
</organism>
<dbReference type="InterPro" id="IPR029052">
    <property type="entry name" value="Metallo-depent_PP-like"/>
</dbReference>
<dbReference type="Pfam" id="PF00149">
    <property type="entry name" value="Metallophos"/>
    <property type="match status" value="1"/>
</dbReference>
<dbReference type="InterPro" id="IPR004843">
    <property type="entry name" value="Calcineurin-like_PHP"/>
</dbReference>
<dbReference type="SUPFAM" id="SSF56300">
    <property type="entry name" value="Metallo-dependent phosphatases"/>
    <property type="match status" value="1"/>
</dbReference>
<evidence type="ECO:0000313" key="3">
    <source>
        <dbReference type="EMBL" id="AUE17600.1"/>
    </source>
</evidence>
<keyword evidence="1" id="KW-0378">Hydrolase</keyword>
<dbReference type="EMBL" id="CP023198">
    <property type="protein sequence ID" value="AUE17600.1"/>
    <property type="molecule type" value="Genomic_DNA"/>
</dbReference>
<dbReference type="Gene3D" id="3.60.21.10">
    <property type="match status" value="1"/>
</dbReference>
<dbReference type="Proteomes" id="UP000232496">
    <property type="component" value="Chromosome"/>
</dbReference>
<proteinExistence type="inferred from homology"/>
<feature type="domain" description="Calcineurin-like phosphoesterase" evidence="2">
    <location>
        <begin position="5"/>
        <end position="237"/>
    </location>
</feature>
<accession>A0AAN1M4E4</accession>
<dbReference type="PANTHER" id="PTHR11575">
    <property type="entry name" value="5'-NUCLEOTIDASE-RELATED"/>
    <property type="match status" value="1"/>
</dbReference>
<name>A0AAN1M4E4_BIFBR</name>
<dbReference type="GO" id="GO:0030288">
    <property type="term" value="C:outer membrane-bounded periplasmic space"/>
    <property type="evidence" value="ECO:0007669"/>
    <property type="project" value="TreeGrafter"/>
</dbReference>
<evidence type="ECO:0000256" key="1">
    <source>
        <dbReference type="RuleBase" id="RU362119"/>
    </source>
</evidence>
<keyword evidence="1" id="KW-0547">Nucleotide-binding</keyword>